<name>A0A133N236_FINMA</name>
<keyword evidence="1" id="KW-0547">Nucleotide-binding</keyword>
<dbReference type="InterPro" id="IPR036627">
    <property type="entry name" value="CobW-likC_sf"/>
</dbReference>
<evidence type="ECO:0000256" key="3">
    <source>
        <dbReference type="ARBA" id="ARBA00023186"/>
    </source>
</evidence>
<proteinExistence type="inferred from homology"/>
<dbReference type="SUPFAM" id="SSF90002">
    <property type="entry name" value="Hypothetical protein YjiA, C-terminal domain"/>
    <property type="match status" value="1"/>
</dbReference>
<dbReference type="EMBL" id="NDYI01000003">
    <property type="protein sequence ID" value="OXZ39638.1"/>
    <property type="molecule type" value="Genomic_DNA"/>
</dbReference>
<dbReference type="GO" id="GO:0005737">
    <property type="term" value="C:cytoplasm"/>
    <property type="evidence" value="ECO:0007669"/>
    <property type="project" value="TreeGrafter"/>
</dbReference>
<feature type="domain" description="CobW C-terminal" evidence="7">
    <location>
        <begin position="222"/>
        <end position="304"/>
    </location>
</feature>
<dbReference type="PANTHER" id="PTHR13748:SF62">
    <property type="entry name" value="COBW DOMAIN-CONTAINING PROTEIN"/>
    <property type="match status" value="1"/>
</dbReference>
<dbReference type="Pfam" id="PF07683">
    <property type="entry name" value="CobW_C"/>
    <property type="match status" value="1"/>
</dbReference>
<protein>
    <submittedName>
        <fullName evidence="8">GTP-binding protein</fullName>
    </submittedName>
</protein>
<comment type="similarity">
    <text evidence="4">Belongs to the SIMIBI class G3E GTPase family. ZNG1 subfamily.</text>
</comment>
<dbReference type="GO" id="GO:0016787">
    <property type="term" value="F:hydrolase activity"/>
    <property type="evidence" value="ECO:0007669"/>
    <property type="project" value="UniProtKB-KW"/>
</dbReference>
<dbReference type="SUPFAM" id="SSF52540">
    <property type="entry name" value="P-loop containing nucleoside triphosphate hydrolases"/>
    <property type="match status" value="1"/>
</dbReference>
<evidence type="ECO:0000256" key="4">
    <source>
        <dbReference type="ARBA" id="ARBA00034320"/>
    </source>
</evidence>
<accession>A0A133N236</accession>
<comment type="catalytic activity">
    <reaction evidence="5">
        <text>GTP + H2O = GDP + phosphate + H(+)</text>
        <dbReference type="Rhea" id="RHEA:19669"/>
        <dbReference type="ChEBI" id="CHEBI:15377"/>
        <dbReference type="ChEBI" id="CHEBI:15378"/>
        <dbReference type="ChEBI" id="CHEBI:37565"/>
        <dbReference type="ChEBI" id="CHEBI:43474"/>
        <dbReference type="ChEBI" id="CHEBI:58189"/>
    </reaction>
    <physiologicalReaction direction="left-to-right" evidence="5">
        <dbReference type="Rhea" id="RHEA:19670"/>
    </physiologicalReaction>
</comment>
<evidence type="ECO:0000259" key="7">
    <source>
        <dbReference type="Pfam" id="PF07683"/>
    </source>
</evidence>
<dbReference type="InterPro" id="IPR011629">
    <property type="entry name" value="CobW-like_C"/>
</dbReference>
<feature type="domain" description="CobW/HypB/UreG nucleotide-binding" evidence="6">
    <location>
        <begin position="4"/>
        <end position="161"/>
    </location>
</feature>
<keyword evidence="2" id="KW-0378">Hydrolase</keyword>
<gene>
    <name evidence="8" type="ORF">B9N56_00765</name>
</gene>
<comment type="caution">
    <text evidence="8">The sequence shown here is derived from an EMBL/GenBank/DDBJ whole genome shotgun (WGS) entry which is preliminary data.</text>
</comment>
<evidence type="ECO:0000313" key="9">
    <source>
        <dbReference type="Proteomes" id="UP000215361"/>
    </source>
</evidence>
<dbReference type="GO" id="GO:0000166">
    <property type="term" value="F:nucleotide binding"/>
    <property type="evidence" value="ECO:0007669"/>
    <property type="project" value="UniProtKB-KW"/>
</dbReference>
<dbReference type="Gene3D" id="3.30.1220.10">
    <property type="entry name" value="CobW-like, C-terminal domain"/>
    <property type="match status" value="1"/>
</dbReference>
<evidence type="ECO:0000259" key="6">
    <source>
        <dbReference type="Pfam" id="PF02492"/>
    </source>
</evidence>
<evidence type="ECO:0000256" key="2">
    <source>
        <dbReference type="ARBA" id="ARBA00022801"/>
    </source>
</evidence>
<organism evidence="8 9">
    <name type="scientific">Finegoldia magna</name>
    <name type="common">Peptostreptococcus magnus</name>
    <dbReference type="NCBI Taxonomy" id="1260"/>
    <lineage>
        <taxon>Bacteria</taxon>
        <taxon>Bacillati</taxon>
        <taxon>Bacillota</taxon>
        <taxon>Tissierellia</taxon>
        <taxon>Tissierellales</taxon>
        <taxon>Peptoniphilaceae</taxon>
        <taxon>Finegoldia</taxon>
    </lineage>
</organism>
<dbReference type="InterPro" id="IPR027417">
    <property type="entry name" value="P-loop_NTPase"/>
</dbReference>
<dbReference type="PANTHER" id="PTHR13748">
    <property type="entry name" value="COBW-RELATED"/>
    <property type="match status" value="1"/>
</dbReference>
<evidence type="ECO:0000256" key="5">
    <source>
        <dbReference type="ARBA" id="ARBA00049117"/>
    </source>
</evidence>
<dbReference type="RefSeq" id="WP_002837468.1">
    <property type="nucleotide sequence ID" value="NZ_CAMPWK010000044.1"/>
</dbReference>
<dbReference type="Pfam" id="PF02492">
    <property type="entry name" value="cobW"/>
    <property type="match status" value="1"/>
</dbReference>
<keyword evidence="3" id="KW-0143">Chaperone</keyword>
<evidence type="ECO:0000256" key="1">
    <source>
        <dbReference type="ARBA" id="ARBA00022741"/>
    </source>
</evidence>
<dbReference type="InterPro" id="IPR003495">
    <property type="entry name" value="CobW/HypB/UreG_nucleotide-bd"/>
</dbReference>
<dbReference type="Gene3D" id="3.40.50.300">
    <property type="entry name" value="P-loop containing nucleotide triphosphate hydrolases"/>
    <property type="match status" value="1"/>
</dbReference>
<dbReference type="Proteomes" id="UP000215361">
    <property type="component" value="Unassembled WGS sequence"/>
</dbReference>
<reference evidence="9" key="1">
    <citation type="submission" date="2017-04" db="EMBL/GenBank/DDBJ databases">
        <title>Finegoldia magna isolated from orthopedic joint implant-associated infections.</title>
        <authorList>
            <person name="Bjorklund S."/>
            <person name="Bruggemann H."/>
            <person name="Jensen A."/>
            <person name="Hellmark B."/>
            <person name="Soderquist B."/>
        </authorList>
    </citation>
    <scope>NUCLEOTIDE SEQUENCE [LARGE SCALE GENOMIC DNA]</scope>
    <source>
        <strain evidence="9">08T492</strain>
    </source>
</reference>
<dbReference type="AlphaFoldDB" id="A0A133N236"/>
<sequence length="305" mass="35002">MKILLVSGFLGAGKTSFIKFLSKKTGKNFVIIENEFAEEDVDSNILKQDNSNNSEMEIVSISEGCICCSMNLSFAHSVMTIANSLDPDYLIVEPSGVARPKKIIDDLSKIMYDRINLLVPILIVDGKNYQRAFEEFADLYPDELLKISRILVSKSEDFSLDDFDRIKNNLDIKSDNFLNYHYSNLSDNEIDHILNDKLVTTNRKDKLEIKVENTKARTKELKSISLTNLRDINPTQMVVLLERIIRGQYGDILRSKGVFKYNDNYFRYELVENDYIIGGLEKSSTKMVFIGTNYDEKAIRQILEK</sequence>
<dbReference type="InterPro" id="IPR051316">
    <property type="entry name" value="Zinc-reg_GTPase_activator"/>
</dbReference>
<evidence type="ECO:0000313" key="8">
    <source>
        <dbReference type="EMBL" id="OXZ39638.1"/>
    </source>
</evidence>